<dbReference type="Pfam" id="PF20091">
    <property type="entry name" value="Abhydrolase_10"/>
    <property type="match status" value="1"/>
</dbReference>
<dbReference type="Proteomes" id="UP000252884">
    <property type="component" value="Unassembled WGS sequence"/>
</dbReference>
<dbReference type="OrthoDB" id="222879at2"/>
<dbReference type="EMBL" id="QPJK01000010">
    <property type="protein sequence ID" value="RCW66670.1"/>
    <property type="molecule type" value="Genomic_DNA"/>
</dbReference>
<comment type="caution">
    <text evidence="2">The sequence shown here is derived from an EMBL/GenBank/DDBJ whole genome shotgun (WGS) entry which is preliminary data.</text>
</comment>
<evidence type="ECO:0000313" key="3">
    <source>
        <dbReference type="Proteomes" id="UP000252884"/>
    </source>
</evidence>
<keyword evidence="3" id="KW-1185">Reference proteome</keyword>
<dbReference type="AlphaFoldDB" id="A0A368XFD0"/>
<gene>
    <name evidence="2" type="ORF">DES41_11034</name>
</gene>
<proteinExistence type="predicted"/>
<dbReference type="RefSeq" id="WP_114471194.1">
    <property type="nucleotide sequence ID" value="NZ_QPJK01000010.1"/>
</dbReference>
<organism evidence="2 3">
    <name type="scientific">Pseudorhodoferax soli</name>
    <dbReference type="NCBI Taxonomy" id="545864"/>
    <lineage>
        <taxon>Bacteria</taxon>
        <taxon>Pseudomonadati</taxon>
        <taxon>Pseudomonadota</taxon>
        <taxon>Betaproteobacteria</taxon>
        <taxon>Burkholderiales</taxon>
        <taxon>Comamonadaceae</taxon>
    </lineage>
</organism>
<dbReference type="InterPro" id="IPR045394">
    <property type="entry name" value="Abhydrolase_dom"/>
</dbReference>
<protein>
    <recommendedName>
        <fullName evidence="1">Alpha/beta hydrolase domain-containing protein</fullName>
    </recommendedName>
</protein>
<accession>A0A368XFD0</accession>
<sequence>MTHIPGALASHATRGSAAIAAVLLASCGGGDGGAPQLPAARSALVPPEYTRPCPIKRSAIERLDVKGTGLAFEGASFGSVGTYTYTLAAATATVSPKDDCAATIVDLKNTVPDADGFVRYRFDVVLLAPTDAARGNGTLFYEVSNRTRSLLVPALNEGSSNDLFGNVQPQVSATGSGDVAGVGAGNGFLLNQGASIVWAGWQGDQPQTLTGATAAITGTQRWYAPGMTLPIAVDVANGNAPITGGVQDEFIADNATSNLLGTYYKMAPGALASATLTVRRTPTSAPITVASSAWAYTAGSGTAPAGSTGATGYGFVTIDRAAVRADAAYAAALDAGLDNGSIYQFNYTAVEPKVMGLGFLATRDLVSFLRHGTTDAAGNRNPLAGRVQTTLFGGISQSGRYVRDYLWQGFNADAQQRRVFDGMLPLVGGSRKTYTNYRWSKPGDYARQHETHYTPGDQFPFGYATLTDPVSGRTDGLLKKCSEDGTCPKVIQYDSPIEFGGARASLVATDGQGNDVAVPDNVRLFYATGTQHSPSQLAANARTQPDMTVTRSVAATSPTYAATVNNASTALVRALYLNLEGWVKGTAQPLASAWPSARAGTLAVPTGAAASLGGPDLSGVAFTGVAGTPGLAFNGVYNTLSLNDESVIPSAVSSKFYVVQLPTVDAQGNDVAGVKMPDSSVPLATFTGYSLRKSGFVAGDQYGLNGSQLAFAVTDALRQGGDPRRSVQALYGSKAGYVAAVGQSVDDLVARGLMLNGLYGADDATAYRNRAQSQIAQPGFAALP</sequence>
<evidence type="ECO:0000259" key="1">
    <source>
        <dbReference type="Pfam" id="PF20091"/>
    </source>
</evidence>
<name>A0A368XFD0_9BURK</name>
<evidence type="ECO:0000313" key="2">
    <source>
        <dbReference type="EMBL" id="RCW66670.1"/>
    </source>
</evidence>
<reference evidence="2 3" key="1">
    <citation type="submission" date="2018-07" db="EMBL/GenBank/DDBJ databases">
        <title>Genomic Encyclopedia of Type Strains, Phase IV (KMG-IV): sequencing the most valuable type-strain genomes for metagenomic binning, comparative biology and taxonomic classification.</title>
        <authorList>
            <person name="Goeker M."/>
        </authorList>
    </citation>
    <scope>NUCLEOTIDE SEQUENCE [LARGE SCALE GENOMIC DNA]</scope>
    <source>
        <strain evidence="2 3">DSM 21634</strain>
    </source>
</reference>
<feature type="domain" description="Alpha/beta hydrolase" evidence="1">
    <location>
        <begin position="312"/>
        <end position="756"/>
    </location>
</feature>